<protein>
    <submittedName>
        <fullName evidence="1">MmcQ/YjbR family DNA-binding protein</fullName>
    </submittedName>
</protein>
<dbReference type="SUPFAM" id="SSF142906">
    <property type="entry name" value="YjbR-like"/>
    <property type="match status" value="1"/>
</dbReference>
<dbReference type="EMBL" id="JBHSEP010000001">
    <property type="protein sequence ID" value="MFC4597201.1"/>
    <property type="molecule type" value="Genomic_DNA"/>
</dbReference>
<dbReference type="RefSeq" id="WP_378092065.1">
    <property type="nucleotide sequence ID" value="NZ_JBHSEP010000001.1"/>
</dbReference>
<evidence type="ECO:0000313" key="2">
    <source>
        <dbReference type="Proteomes" id="UP001596028"/>
    </source>
</evidence>
<dbReference type="InterPro" id="IPR058532">
    <property type="entry name" value="YjbR/MT2646/Rv2570-like"/>
</dbReference>
<dbReference type="Pfam" id="PF04237">
    <property type="entry name" value="YjbR"/>
    <property type="match status" value="1"/>
</dbReference>
<dbReference type="Gene3D" id="3.90.1150.30">
    <property type="match status" value="1"/>
</dbReference>
<gene>
    <name evidence="1" type="ORF">ACFO3S_03020</name>
</gene>
<sequence>MLSHSQDFIDSDWEGIAIPHADDFQRLRRLTRSLPEVEEGTAYGTPAFRVGKKLLARLHEDRVTLVLRIDLESRDFLMQAHPEVYFITDHYRNYPYVLVRLDAIGTDELKGRLELAWRSCAAKRVLAMYDQRKETEQ</sequence>
<accession>A0ABV9F646</accession>
<keyword evidence="1" id="KW-0238">DNA-binding</keyword>
<comment type="caution">
    <text evidence="1">The sequence shown here is derived from an EMBL/GenBank/DDBJ whole genome shotgun (WGS) entry which is preliminary data.</text>
</comment>
<dbReference type="Proteomes" id="UP001596028">
    <property type="component" value="Unassembled WGS sequence"/>
</dbReference>
<organism evidence="1 2">
    <name type="scientific">Cohnella hongkongensis</name>
    <dbReference type="NCBI Taxonomy" id="178337"/>
    <lineage>
        <taxon>Bacteria</taxon>
        <taxon>Bacillati</taxon>
        <taxon>Bacillota</taxon>
        <taxon>Bacilli</taxon>
        <taxon>Bacillales</taxon>
        <taxon>Paenibacillaceae</taxon>
        <taxon>Cohnella</taxon>
    </lineage>
</organism>
<dbReference type="GO" id="GO:0003677">
    <property type="term" value="F:DNA binding"/>
    <property type="evidence" value="ECO:0007669"/>
    <property type="project" value="UniProtKB-KW"/>
</dbReference>
<evidence type="ECO:0000313" key="1">
    <source>
        <dbReference type="EMBL" id="MFC4597201.1"/>
    </source>
</evidence>
<keyword evidence="2" id="KW-1185">Reference proteome</keyword>
<proteinExistence type="predicted"/>
<dbReference type="InterPro" id="IPR038056">
    <property type="entry name" value="YjbR-like_sf"/>
</dbReference>
<reference evidence="2" key="1">
    <citation type="journal article" date="2019" name="Int. J. Syst. Evol. Microbiol.">
        <title>The Global Catalogue of Microorganisms (GCM) 10K type strain sequencing project: providing services to taxonomists for standard genome sequencing and annotation.</title>
        <authorList>
            <consortium name="The Broad Institute Genomics Platform"/>
            <consortium name="The Broad Institute Genome Sequencing Center for Infectious Disease"/>
            <person name="Wu L."/>
            <person name="Ma J."/>
        </authorList>
    </citation>
    <scope>NUCLEOTIDE SEQUENCE [LARGE SCALE GENOMIC DNA]</scope>
    <source>
        <strain evidence="2">CCUG 49571</strain>
    </source>
</reference>
<name>A0ABV9F646_9BACL</name>